<name>A0ACC2ZGM5_9PEZI</name>
<sequence>MTLAATATLRSSAFELDGDIVQVMMVMIASSTRHRLVNDFDDFDDHRGYHYEYHHVVARDAEPLPAPGPPPAAQKQSNHHPSDPKPTAPAPAPAPAPARPEPCSHCNPPKEPAPKPDAPKAAPAPKEKAPEQHWEDDWASETATHDSREPFTHVDVREVRRSDGRYIEIEETTHLPEEHHVDRGRSVRMSWRDV</sequence>
<dbReference type="Proteomes" id="UP001172680">
    <property type="component" value="Unassembled WGS sequence"/>
</dbReference>
<organism evidence="1 2">
    <name type="scientific">Coniosporium tulheliwenetii</name>
    <dbReference type="NCBI Taxonomy" id="3383036"/>
    <lineage>
        <taxon>Eukaryota</taxon>
        <taxon>Fungi</taxon>
        <taxon>Dikarya</taxon>
        <taxon>Ascomycota</taxon>
        <taxon>Pezizomycotina</taxon>
        <taxon>Dothideomycetes</taxon>
        <taxon>Dothideomycetes incertae sedis</taxon>
        <taxon>Coniosporium</taxon>
    </lineage>
</organism>
<dbReference type="EMBL" id="JAPDRP010000006">
    <property type="protein sequence ID" value="KAJ9646568.1"/>
    <property type="molecule type" value="Genomic_DNA"/>
</dbReference>
<protein>
    <submittedName>
        <fullName evidence="1">Uncharacterized protein</fullName>
    </submittedName>
</protein>
<comment type="caution">
    <text evidence="1">The sequence shown here is derived from an EMBL/GenBank/DDBJ whole genome shotgun (WGS) entry which is preliminary data.</text>
</comment>
<gene>
    <name evidence="1" type="ORF">H2199_002617</name>
</gene>
<accession>A0ACC2ZGM5</accession>
<keyword evidence="2" id="KW-1185">Reference proteome</keyword>
<evidence type="ECO:0000313" key="1">
    <source>
        <dbReference type="EMBL" id="KAJ9646568.1"/>
    </source>
</evidence>
<evidence type="ECO:0000313" key="2">
    <source>
        <dbReference type="Proteomes" id="UP001172680"/>
    </source>
</evidence>
<proteinExistence type="predicted"/>
<reference evidence="1" key="1">
    <citation type="submission" date="2022-10" db="EMBL/GenBank/DDBJ databases">
        <title>Culturing micro-colonial fungi from biological soil crusts in the Mojave desert and describing Neophaeococcomyces mojavensis, and introducing the new genera and species Taxawa tesnikishii.</title>
        <authorList>
            <person name="Kurbessoian T."/>
            <person name="Stajich J.E."/>
        </authorList>
    </citation>
    <scope>NUCLEOTIDE SEQUENCE</scope>
    <source>
        <strain evidence="1">JES_115</strain>
    </source>
</reference>